<reference evidence="2 3" key="1">
    <citation type="submission" date="2017-12" db="EMBL/GenBank/DDBJ databases">
        <title>Sequencing, de novo assembly and annotation of complete genome of a new Thraustochytrid species, strain FCC1311.</title>
        <authorList>
            <person name="Sedici K."/>
            <person name="Godart F."/>
            <person name="Aiese Cigliano R."/>
            <person name="Sanseverino W."/>
            <person name="Barakat M."/>
            <person name="Ortet P."/>
            <person name="Marechal E."/>
            <person name="Cagnac O."/>
            <person name="Amato A."/>
        </authorList>
    </citation>
    <scope>NUCLEOTIDE SEQUENCE [LARGE SCALE GENOMIC DNA]</scope>
</reference>
<feature type="region of interest" description="Disordered" evidence="1">
    <location>
        <begin position="440"/>
        <end position="471"/>
    </location>
</feature>
<feature type="compositionally biased region" description="Basic and acidic residues" evidence="1">
    <location>
        <begin position="891"/>
        <end position="900"/>
    </location>
</feature>
<protein>
    <submittedName>
        <fullName evidence="2">Uncharacterized protein</fullName>
    </submittedName>
</protein>
<comment type="caution">
    <text evidence="2">The sequence shown here is derived from an EMBL/GenBank/DDBJ whole genome shotgun (WGS) entry which is preliminary data.</text>
</comment>
<dbReference type="InParanoid" id="A0A2R5GK47"/>
<feature type="compositionally biased region" description="Low complexity" evidence="1">
    <location>
        <begin position="448"/>
        <end position="467"/>
    </location>
</feature>
<dbReference type="Proteomes" id="UP000241890">
    <property type="component" value="Unassembled WGS sequence"/>
</dbReference>
<feature type="compositionally biased region" description="Low complexity" evidence="1">
    <location>
        <begin position="377"/>
        <end position="396"/>
    </location>
</feature>
<evidence type="ECO:0000313" key="2">
    <source>
        <dbReference type="EMBL" id="GBG30098.1"/>
    </source>
</evidence>
<proteinExistence type="predicted"/>
<gene>
    <name evidence="2" type="ORF">FCC1311_063182</name>
</gene>
<feature type="compositionally biased region" description="Polar residues" evidence="1">
    <location>
        <begin position="1262"/>
        <end position="1271"/>
    </location>
</feature>
<feature type="region of interest" description="Disordered" evidence="1">
    <location>
        <begin position="296"/>
        <end position="326"/>
    </location>
</feature>
<feature type="compositionally biased region" description="Basic and acidic residues" evidence="1">
    <location>
        <begin position="1430"/>
        <end position="1440"/>
    </location>
</feature>
<feature type="compositionally biased region" description="Acidic residues" evidence="1">
    <location>
        <begin position="1077"/>
        <end position="1093"/>
    </location>
</feature>
<accession>A0A2R5GK47</accession>
<keyword evidence="3" id="KW-1185">Reference proteome</keyword>
<name>A0A2R5GK47_9STRA</name>
<sequence length="1553" mass="166903">MSSTSAEVGALGIRKDAKNMFTKGKSMWKKTKFKLCAINEFSGAGADQQLCAETSNESKASEISVVGGDNTGKEPPRPVVLQRSMTNAGFCHMSTGQFGASRANLFDASTVVPSAAEQHGHIDPSIPDSPTKENKPSSWSGNSPPVALSRALSQSAFGSSRANLFDPNSVVPSASEQMGIMPANESASGVKRPRTGDVPVVLQRHMSQSRFGASRANLFDASSVIPSAVDQMGLHDVVDADTLSRDAVATKPVSKPTKLQKSMSHSAFGASRANLFDVNSVIPSAADQMGVVGNATHALPPERKGSQNSGIVSSISNTSTTSSISKPIKLQKTMSQSAFGASRANLFDASSIIPSAAEQMGVVVNSTHALPPERKGSQSSGIVSSHSNTSTTSSISKPVKLQKSMSQSAFGASRANLFDATSIIPSAADQMGVVVNSTHALPPERKGSQSSGIVSSHSNTSTTSSISKPVKLQKSMSQSAFGASRANLFDATSIIPSAADQMGVIANNTSALPPSSSAKKTSSGSTLSKPIAMEKQLSKSHFGASRANLFDPASCMPSASEQMGLSAPIAQPSIAAASSNASQPVGLRREMSKSAFGMSRSNLFDPCSAMASASEQMGLATPNEAVAKRAGANKHRTPQSGPIARAQSVSVFLELGTDDPSQDMLAHSMSAGVKDENDIMHIGEEQVTEDDPFGSPPPGFDRQESVSQMLISFDPTRRTVPVPVEQGSSSVASLEEDGTEHDIFGSPGFDRQESVSQMLLDFTPTQQKYKKDQIVPGSFDDDDDPFASGQVNRGFDRQESVSQMLLDFTPTKQQQQQQRAEQVVPGSFDDDDDPFASGQVNRGFDRQESVSQMLLDFTPTKQQQQQQRAEQVVPGSFDDDDDDDDPFASGEKNRGFDRQESVSQMLLDFTPTKQQQQKQRVEQVVPGSFDEDDDDDDDPFASGQVNRGFDRQESVSQMLLDFTPTKQQQQQGAEQVVPGSFDDDDDDPFASGQVNRGFDRQESVSQMLLDFTPTNKIESNSATKQKNGHHCNEPTSVSFVPASPGYERQESVAQMLLDFTPGKPVSEQPPVVAGSLSDDDDDGSDDNGDDDDPFAPPSSSKGFQRQESVSQMLLEMEPKVSRTRKTAPVTEEEGEKSQTNAGSATSETSSSHRQPAFISSEAAVQVSLTGTVDHAAHHQDAWSQTSQRQLLPAKSPKKKANHEAKSSSARHLNTEKQRQQQQQSSCGGIGRPIQDSSVLTKTEGLSLKLAQQKTEGELPSIAGTSVVSPTGSGPRDIIFGASTDIAQSRESRMAMMQAGYEGSRAMNDRFIPAVLRRQLGPQQNKAQAAARTPSKRRVRFADRANSPALDDDQDESLVVYADQNQNQAALPRSSFARQANPALRGLASASPMSSLRQAFEEQSTRITQLQRELHAERLRSEQLEADLEAAEQKGERHRQETQAQAAELGQVQRGLVQAQEEKSSLADRFDDMQKRAVSLQSSLWQVKDERKKDKIDMTRKYERDNALLKHHTELGALFDAAQGSSDTTLCTCWCRKCSGPGKGQDRGQSQWEP</sequence>
<evidence type="ECO:0000313" key="3">
    <source>
        <dbReference type="Proteomes" id="UP000241890"/>
    </source>
</evidence>
<evidence type="ECO:0000256" key="1">
    <source>
        <dbReference type="SAM" id="MobiDB-lite"/>
    </source>
</evidence>
<feature type="region of interest" description="Disordered" evidence="1">
    <location>
        <begin position="1320"/>
        <end position="1353"/>
    </location>
</feature>
<feature type="region of interest" description="Disordered" evidence="1">
    <location>
        <begin position="112"/>
        <end position="146"/>
    </location>
</feature>
<feature type="region of interest" description="Disordered" evidence="1">
    <location>
        <begin position="1427"/>
        <end position="1449"/>
    </location>
</feature>
<feature type="compositionally biased region" description="Low complexity" evidence="1">
    <location>
        <begin position="309"/>
        <end position="325"/>
    </location>
</feature>
<dbReference type="EMBL" id="BEYU01000070">
    <property type="protein sequence ID" value="GBG30098.1"/>
    <property type="molecule type" value="Genomic_DNA"/>
</dbReference>
<feature type="compositionally biased region" description="Acidic residues" evidence="1">
    <location>
        <begin position="929"/>
        <end position="939"/>
    </location>
</feature>
<feature type="region of interest" description="Disordered" evidence="1">
    <location>
        <begin position="369"/>
        <end position="400"/>
    </location>
</feature>
<feature type="compositionally biased region" description="Acidic residues" evidence="1">
    <location>
        <begin position="877"/>
        <end position="886"/>
    </location>
</feature>
<feature type="compositionally biased region" description="Polar residues" evidence="1">
    <location>
        <begin position="1101"/>
        <end position="1111"/>
    </location>
</feature>
<feature type="region of interest" description="Disordered" evidence="1">
    <location>
        <begin position="1253"/>
        <end position="1275"/>
    </location>
</feature>
<feature type="region of interest" description="Disordered" evidence="1">
    <location>
        <begin position="798"/>
        <end position="1234"/>
    </location>
</feature>
<feature type="compositionally biased region" description="Polar residues" evidence="1">
    <location>
        <begin position="1137"/>
        <end position="1153"/>
    </location>
</feature>
<feature type="compositionally biased region" description="Polar residues" evidence="1">
    <location>
        <begin position="1012"/>
        <end position="1025"/>
    </location>
</feature>
<organism evidence="2 3">
    <name type="scientific">Hondaea fermentalgiana</name>
    <dbReference type="NCBI Taxonomy" id="2315210"/>
    <lineage>
        <taxon>Eukaryota</taxon>
        <taxon>Sar</taxon>
        <taxon>Stramenopiles</taxon>
        <taxon>Bigyra</taxon>
        <taxon>Labyrinthulomycetes</taxon>
        <taxon>Thraustochytrida</taxon>
        <taxon>Thraustochytriidae</taxon>
        <taxon>Hondaea</taxon>
    </lineage>
</organism>